<dbReference type="AlphaFoldDB" id="A0AAV0DGH1"/>
<keyword evidence="2 7" id="KW-0349">Heme</keyword>
<comment type="cofactor">
    <cofactor evidence="7">
        <name>heme</name>
        <dbReference type="ChEBI" id="CHEBI:30413"/>
    </cofactor>
</comment>
<dbReference type="Proteomes" id="UP001152523">
    <property type="component" value="Unassembled WGS sequence"/>
</dbReference>
<organism evidence="10 11">
    <name type="scientific">Cuscuta epithymum</name>
    <dbReference type="NCBI Taxonomy" id="186058"/>
    <lineage>
        <taxon>Eukaryota</taxon>
        <taxon>Viridiplantae</taxon>
        <taxon>Streptophyta</taxon>
        <taxon>Embryophyta</taxon>
        <taxon>Tracheophyta</taxon>
        <taxon>Spermatophyta</taxon>
        <taxon>Magnoliopsida</taxon>
        <taxon>eudicotyledons</taxon>
        <taxon>Gunneridae</taxon>
        <taxon>Pentapetalae</taxon>
        <taxon>asterids</taxon>
        <taxon>lamiids</taxon>
        <taxon>Solanales</taxon>
        <taxon>Convolvulaceae</taxon>
        <taxon>Cuscuteae</taxon>
        <taxon>Cuscuta</taxon>
        <taxon>Cuscuta subgen. Cuscuta</taxon>
    </lineage>
</organism>
<dbReference type="PROSITE" id="PS00086">
    <property type="entry name" value="CYTOCHROME_P450"/>
    <property type="match status" value="1"/>
</dbReference>
<evidence type="ECO:0000256" key="7">
    <source>
        <dbReference type="PIRSR" id="PIRSR602401-1"/>
    </source>
</evidence>
<dbReference type="FunFam" id="1.10.630.10:FF:000081">
    <property type="entry name" value="Cytochrome P450 CYP81N5"/>
    <property type="match status" value="1"/>
</dbReference>
<dbReference type="PRINTS" id="PR00463">
    <property type="entry name" value="EP450I"/>
</dbReference>
<keyword evidence="11" id="KW-1185">Reference proteome</keyword>
<evidence type="ECO:0000256" key="9">
    <source>
        <dbReference type="SAM" id="Phobius"/>
    </source>
</evidence>
<feature type="binding site" description="axial binding residue" evidence="7">
    <location>
        <position position="444"/>
    </location>
    <ligand>
        <name>heme</name>
        <dbReference type="ChEBI" id="CHEBI:30413"/>
    </ligand>
    <ligandPart>
        <name>Fe</name>
        <dbReference type="ChEBI" id="CHEBI:18248"/>
    </ligandPart>
</feature>
<dbReference type="InterPro" id="IPR002401">
    <property type="entry name" value="Cyt_P450_E_grp-I"/>
</dbReference>
<dbReference type="GO" id="GO:0016705">
    <property type="term" value="F:oxidoreductase activity, acting on paired donors, with incorporation or reduction of molecular oxygen"/>
    <property type="evidence" value="ECO:0007669"/>
    <property type="project" value="InterPro"/>
</dbReference>
<protein>
    <recommendedName>
        <fullName evidence="12">Cytochrome P450</fullName>
    </recommendedName>
</protein>
<evidence type="ECO:0000256" key="8">
    <source>
        <dbReference type="RuleBase" id="RU000461"/>
    </source>
</evidence>
<keyword evidence="9" id="KW-1133">Transmembrane helix</keyword>
<keyword evidence="9" id="KW-0472">Membrane</keyword>
<keyword evidence="6 8" id="KW-0503">Monooxygenase</keyword>
<keyword evidence="5 7" id="KW-0408">Iron</keyword>
<evidence type="ECO:0000256" key="5">
    <source>
        <dbReference type="ARBA" id="ARBA00023004"/>
    </source>
</evidence>
<evidence type="ECO:0000256" key="4">
    <source>
        <dbReference type="ARBA" id="ARBA00023002"/>
    </source>
</evidence>
<evidence type="ECO:0000256" key="6">
    <source>
        <dbReference type="ARBA" id="ARBA00023033"/>
    </source>
</evidence>
<dbReference type="SUPFAM" id="SSF48264">
    <property type="entry name" value="Cytochrome P450"/>
    <property type="match status" value="1"/>
</dbReference>
<dbReference type="GO" id="GO:0005506">
    <property type="term" value="F:iron ion binding"/>
    <property type="evidence" value="ECO:0007669"/>
    <property type="project" value="InterPro"/>
</dbReference>
<dbReference type="Pfam" id="PF00067">
    <property type="entry name" value="p450"/>
    <property type="match status" value="1"/>
</dbReference>
<evidence type="ECO:0000256" key="2">
    <source>
        <dbReference type="ARBA" id="ARBA00022617"/>
    </source>
</evidence>
<dbReference type="GO" id="GO:0020037">
    <property type="term" value="F:heme binding"/>
    <property type="evidence" value="ECO:0007669"/>
    <property type="project" value="InterPro"/>
</dbReference>
<dbReference type="PANTHER" id="PTHR47947:SF57">
    <property type="entry name" value="CYTOCHROME P450 81F3-LIKE"/>
    <property type="match status" value="1"/>
</dbReference>
<dbReference type="InterPro" id="IPR017972">
    <property type="entry name" value="Cyt_P450_CS"/>
</dbReference>
<keyword evidence="9" id="KW-0812">Transmembrane</keyword>
<comment type="caution">
    <text evidence="10">The sequence shown here is derived from an EMBL/GenBank/DDBJ whole genome shotgun (WGS) entry which is preliminary data.</text>
</comment>
<name>A0AAV0DGH1_9ASTE</name>
<dbReference type="EMBL" id="CAMAPF010000108">
    <property type="protein sequence ID" value="CAH9100598.1"/>
    <property type="molecule type" value="Genomic_DNA"/>
</dbReference>
<evidence type="ECO:0000256" key="1">
    <source>
        <dbReference type="ARBA" id="ARBA00010617"/>
    </source>
</evidence>
<keyword evidence="3 7" id="KW-0479">Metal-binding</keyword>
<accession>A0AAV0DGH1</accession>
<evidence type="ECO:0000313" key="11">
    <source>
        <dbReference type="Proteomes" id="UP001152523"/>
    </source>
</evidence>
<feature type="transmembrane region" description="Helical" evidence="9">
    <location>
        <begin position="6"/>
        <end position="22"/>
    </location>
</feature>
<feature type="transmembrane region" description="Helical" evidence="9">
    <location>
        <begin position="34"/>
        <end position="50"/>
    </location>
</feature>
<dbReference type="InterPro" id="IPR050651">
    <property type="entry name" value="Plant_Cytochrome_P450_Monoox"/>
</dbReference>
<proteinExistence type="inferred from homology"/>
<evidence type="ECO:0000256" key="3">
    <source>
        <dbReference type="ARBA" id="ARBA00022723"/>
    </source>
</evidence>
<dbReference type="GO" id="GO:0004497">
    <property type="term" value="F:monooxygenase activity"/>
    <property type="evidence" value="ECO:0007669"/>
    <property type="project" value="UniProtKB-KW"/>
</dbReference>
<dbReference type="InterPro" id="IPR036396">
    <property type="entry name" value="Cyt_P450_sf"/>
</dbReference>
<dbReference type="PRINTS" id="PR00385">
    <property type="entry name" value="P450"/>
</dbReference>
<reference evidence="10" key="1">
    <citation type="submission" date="2022-07" db="EMBL/GenBank/DDBJ databases">
        <authorList>
            <person name="Macas J."/>
            <person name="Novak P."/>
            <person name="Neumann P."/>
        </authorList>
    </citation>
    <scope>NUCLEOTIDE SEQUENCE</scope>
</reference>
<dbReference type="Gene3D" id="1.10.630.10">
    <property type="entry name" value="Cytochrome P450"/>
    <property type="match status" value="1"/>
</dbReference>
<dbReference type="PANTHER" id="PTHR47947">
    <property type="entry name" value="CYTOCHROME P450 82C3-RELATED"/>
    <property type="match status" value="1"/>
</dbReference>
<evidence type="ECO:0000313" key="10">
    <source>
        <dbReference type="EMBL" id="CAH9100598.1"/>
    </source>
</evidence>
<keyword evidence="4 8" id="KW-0560">Oxidoreductase</keyword>
<gene>
    <name evidence="10" type="ORF">CEPIT_LOCUS15352</name>
</gene>
<sequence length="511" mass="57826">MDYTAITPFLLYLPLLFPLYLISKHFHRKFKNYPPAPFLVLPVIGHLYLLKKPLHKTLTNISKRYGPVVLLDFGSRKVLSVSSPSAVEECLSRNDVVFANRPRLMVGKYVGLNYTALVWTSYGDHWRNIHKILGAEVLSNTRLHSSPEIRSDEVKSMIRKLDSYSKADSPADMKAVFCNLMSNIMMRIVTGKGYTGDDKEVAGRFREIVREVFLLSEATNVGDYVPSLSWLSVKLEKSLQQVQLRKDSFTEDLITECRERMVNGGGSGEKKSLVEVLLTRQAEDPECYTDEMIRGLVEVVLGAGTDTSIATIEWTLSLLLNHQQVLKKAQKEIDDHVGHARLIEESDMAKLPYLNCIMKESMRMYPPAPLAIPHESSEECTIAGYCIPKGTMLLLNLYSIQRDPKYWDEPERFKPERYEGLEGVTGAKDHGYKWMPFGSGRRRCPGETLAWRVIGLSLASVIQCFDWERFEGELVDMSEGIGLTLPKALPLIAKCKARPFVTNLLSTYSTT</sequence>
<comment type="similarity">
    <text evidence="1 8">Belongs to the cytochrome P450 family.</text>
</comment>
<evidence type="ECO:0008006" key="12">
    <source>
        <dbReference type="Google" id="ProtNLM"/>
    </source>
</evidence>
<dbReference type="InterPro" id="IPR001128">
    <property type="entry name" value="Cyt_P450"/>
</dbReference>